<dbReference type="EMBL" id="VYKK01000001">
    <property type="protein sequence ID" value="KAA9008667.1"/>
    <property type="molecule type" value="Genomic_DNA"/>
</dbReference>
<dbReference type="Proteomes" id="UP000367750">
    <property type="component" value="Unassembled WGS sequence"/>
</dbReference>
<evidence type="ECO:0000256" key="1">
    <source>
        <dbReference type="SAM" id="Phobius"/>
    </source>
</evidence>
<dbReference type="AlphaFoldDB" id="A0A5J5GKV5"/>
<dbReference type="OrthoDB" id="2660937at2"/>
<sequence length="215" mass="24194">MEKRNRMLAILFIGAGVLLIFGRWLGFLSIVALLLLLAGVYRTTNGDVKKGYRLLGAGAILLVLDHLVLVLGVVLLSLGLFIVRSRRLMQGRRHVQKQNFSSGFDWDRHPWMMGNLSAWHVLGQTDIDLSLAMAEERETVMLFQGIFGDTDLHLAEGYGIEIEAFVLFGSIDLGTQRDTGMMNRLNWKSANYDTSEYRVKICISYLMGDLDITLP</sequence>
<protein>
    <recommendedName>
        <fullName evidence="2">Cell wall-active antibiotics response LiaF-like C-terminal domain-containing protein</fullName>
    </recommendedName>
</protein>
<dbReference type="NCBIfam" id="NF040535">
    <property type="entry name" value="LiaF_C_term"/>
    <property type="match status" value="1"/>
</dbReference>
<evidence type="ECO:0000313" key="4">
    <source>
        <dbReference type="Proteomes" id="UP000367750"/>
    </source>
</evidence>
<keyword evidence="1" id="KW-1133">Transmembrane helix</keyword>
<keyword evidence="1" id="KW-0472">Membrane</keyword>
<accession>A0A5J5GKV5</accession>
<dbReference type="Pfam" id="PF09922">
    <property type="entry name" value="LiaF-like_C"/>
    <property type="match status" value="1"/>
</dbReference>
<feature type="transmembrane region" description="Helical" evidence="1">
    <location>
        <begin position="60"/>
        <end position="83"/>
    </location>
</feature>
<keyword evidence="1" id="KW-0812">Transmembrane</keyword>
<evidence type="ECO:0000259" key="2">
    <source>
        <dbReference type="Pfam" id="PF09922"/>
    </source>
</evidence>
<keyword evidence="4" id="KW-1185">Reference proteome</keyword>
<dbReference type="RefSeq" id="WP_150456298.1">
    <property type="nucleotide sequence ID" value="NZ_VYKK01000001.1"/>
</dbReference>
<reference evidence="3 4" key="1">
    <citation type="submission" date="2019-09" db="EMBL/GenBank/DDBJ databases">
        <title>Bacillus ochoae sp. nov., Paenibacillus whitsoniae sp. nov., Paenibacillus spiritus sp. nov. Isolated from the Mars Exploration Rover during spacecraft assembly.</title>
        <authorList>
            <person name="Seuylemezian A."/>
            <person name="Vaishampayan P."/>
        </authorList>
    </citation>
    <scope>NUCLEOTIDE SEQUENCE [LARGE SCALE GENOMIC DNA]</scope>
    <source>
        <strain evidence="3 4">MER_111</strain>
    </source>
</reference>
<gene>
    <name evidence="3" type="ORF">F4V43_00630</name>
</gene>
<dbReference type="InterPro" id="IPR047793">
    <property type="entry name" value="LiaF_C"/>
</dbReference>
<feature type="domain" description="Cell wall-active antibiotics response LiaF-like C-terminal" evidence="2">
    <location>
        <begin position="106"/>
        <end position="212"/>
    </location>
</feature>
<organism evidence="3 4">
    <name type="scientific">Paenibacillus spiritus</name>
    <dbReference type="NCBI Taxonomy" id="2496557"/>
    <lineage>
        <taxon>Bacteria</taxon>
        <taxon>Bacillati</taxon>
        <taxon>Bacillota</taxon>
        <taxon>Bacilli</taxon>
        <taxon>Bacillales</taxon>
        <taxon>Paenibacillaceae</taxon>
        <taxon>Paenibacillus</taxon>
    </lineage>
</organism>
<comment type="caution">
    <text evidence="3">The sequence shown here is derived from an EMBL/GenBank/DDBJ whole genome shotgun (WGS) entry which is preliminary data.</text>
</comment>
<name>A0A5J5GKV5_9BACL</name>
<evidence type="ECO:0000313" key="3">
    <source>
        <dbReference type="EMBL" id="KAA9008667.1"/>
    </source>
</evidence>
<proteinExistence type="predicted"/>
<dbReference type="InterPro" id="IPR024425">
    <property type="entry name" value="LiaF-like_C"/>
</dbReference>
<feature type="transmembrane region" description="Helical" evidence="1">
    <location>
        <begin position="7"/>
        <end position="40"/>
    </location>
</feature>